<proteinExistence type="predicted"/>
<dbReference type="EMBL" id="OIVN01005445">
    <property type="protein sequence ID" value="SPD22480.1"/>
    <property type="molecule type" value="Genomic_DNA"/>
</dbReference>
<name>A0A2N9IEI9_FAGSY</name>
<dbReference type="PANTHER" id="PTHR48175:SF3">
    <property type="entry name" value="OS04G0581700 PROTEIN"/>
    <property type="match status" value="1"/>
</dbReference>
<evidence type="ECO:0000313" key="1">
    <source>
        <dbReference type="EMBL" id="SPD22480.1"/>
    </source>
</evidence>
<gene>
    <name evidence="1" type="ORF">FSB_LOCUS50362</name>
</gene>
<dbReference type="PANTHER" id="PTHR48175">
    <property type="entry name" value="OS04G0581700 PROTEIN"/>
    <property type="match status" value="1"/>
</dbReference>
<reference evidence="1" key="1">
    <citation type="submission" date="2018-02" db="EMBL/GenBank/DDBJ databases">
        <authorList>
            <person name="Cohen D.B."/>
            <person name="Kent A.D."/>
        </authorList>
    </citation>
    <scope>NUCLEOTIDE SEQUENCE</scope>
</reference>
<organism evidence="1">
    <name type="scientific">Fagus sylvatica</name>
    <name type="common">Beechnut</name>
    <dbReference type="NCBI Taxonomy" id="28930"/>
    <lineage>
        <taxon>Eukaryota</taxon>
        <taxon>Viridiplantae</taxon>
        <taxon>Streptophyta</taxon>
        <taxon>Embryophyta</taxon>
        <taxon>Tracheophyta</taxon>
        <taxon>Spermatophyta</taxon>
        <taxon>Magnoliopsida</taxon>
        <taxon>eudicotyledons</taxon>
        <taxon>Gunneridae</taxon>
        <taxon>Pentapetalae</taxon>
        <taxon>rosids</taxon>
        <taxon>fabids</taxon>
        <taxon>Fagales</taxon>
        <taxon>Fagaceae</taxon>
        <taxon>Fagus</taxon>
    </lineage>
</organism>
<dbReference type="AlphaFoldDB" id="A0A2N9IEI9"/>
<sequence length="58" mass="6639">MILVAIVAELLEEYTVLLARVLEHLFHSAPFPRRVRFLILRSLPFASPTTRPLIRAPS</sequence>
<accession>A0A2N9IEI9</accession>
<protein>
    <submittedName>
        <fullName evidence="1">Uncharacterized protein</fullName>
    </submittedName>
</protein>